<dbReference type="EMBL" id="BMFK01000001">
    <property type="protein sequence ID" value="GGE63009.1"/>
    <property type="molecule type" value="Genomic_DNA"/>
</dbReference>
<dbReference type="SMART" id="SM00855">
    <property type="entry name" value="PGAM"/>
    <property type="match status" value="1"/>
</dbReference>
<protein>
    <recommendedName>
        <fullName evidence="1">N-acetyltransferase domain-containing protein</fullName>
    </recommendedName>
</protein>
<dbReference type="Gene3D" id="3.40.50.1240">
    <property type="entry name" value="Phosphoglycerate mutase-like"/>
    <property type="match status" value="1"/>
</dbReference>
<proteinExistence type="predicted"/>
<organism evidence="2 3">
    <name type="scientific">Priestia taiwanensis</name>
    <dbReference type="NCBI Taxonomy" id="1347902"/>
    <lineage>
        <taxon>Bacteria</taxon>
        <taxon>Bacillati</taxon>
        <taxon>Bacillota</taxon>
        <taxon>Bacilli</taxon>
        <taxon>Bacillales</taxon>
        <taxon>Bacillaceae</taxon>
        <taxon>Priestia</taxon>
    </lineage>
</organism>
<sequence>MTTIYLVRHAHSPYSTDELGRGLSDEGAATIFRISNHLVDKNINVIYSSPYTRAIDTVKELATTIHQEIHLEEDFKERKVATESVPNFEESLHTLWSNPEFSFEGGESNIEAQARVVRKTEELLQRHEGENIVISTHGNLLASLLNYYDKQYNYLFWKNMSMPDIYKLSYNGLRLHKVERIWKESFFLRTITEEDASSVLHLMKIIDSESSYMLYGIGERTTSPEQQRKNIKNILKRDNATILLAMDDQTPIGYMMALGGTTERTKHSAYLVIGILHSHTGKGIGKALFEKMEQWAIAHSITRLELTVMTNNERAVYLYKKLGFEIEGMKKQAFFLHNEYIDAYEMAKILSPIPCI</sequence>
<dbReference type="InterPro" id="IPR016181">
    <property type="entry name" value="Acyl_CoA_acyltransferase"/>
</dbReference>
<gene>
    <name evidence="2" type="ORF">GCM10007140_11620</name>
</gene>
<dbReference type="Gene3D" id="3.40.630.30">
    <property type="match status" value="1"/>
</dbReference>
<name>A0A917AN46_9BACI</name>
<comment type="caution">
    <text evidence="2">The sequence shown here is derived from an EMBL/GenBank/DDBJ whole genome shotgun (WGS) entry which is preliminary data.</text>
</comment>
<dbReference type="SUPFAM" id="SSF53254">
    <property type="entry name" value="Phosphoglycerate mutase-like"/>
    <property type="match status" value="1"/>
</dbReference>
<feature type="domain" description="N-acetyltransferase" evidence="1">
    <location>
        <begin position="186"/>
        <end position="351"/>
    </location>
</feature>
<dbReference type="PANTHER" id="PTHR43415:SF3">
    <property type="entry name" value="GNAT-FAMILY ACETYLTRANSFERASE"/>
    <property type="match status" value="1"/>
</dbReference>
<dbReference type="RefSeq" id="WP_229722153.1">
    <property type="nucleotide sequence ID" value="NZ_BMFK01000001.1"/>
</dbReference>
<dbReference type="Pfam" id="PF00300">
    <property type="entry name" value="His_Phos_1"/>
    <property type="match status" value="1"/>
</dbReference>
<dbReference type="Pfam" id="PF00583">
    <property type="entry name" value="Acetyltransf_1"/>
    <property type="match status" value="1"/>
</dbReference>
<accession>A0A917AN46</accession>
<evidence type="ECO:0000313" key="2">
    <source>
        <dbReference type="EMBL" id="GGE63009.1"/>
    </source>
</evidence>
<dbReference type="GO" id="GO:0016747">
    <property type="term" value="F:acyltransferase activity, transferring groups other than amino-acyl groups"/>
    <property type="evidence" value="ECO:0007669"/>
    <property type="project" value="InterPro"/>
</dbReference>
<dbReference type="PANTHER" id="PTHR43415">
    <property type="entry name" value="SPERMIDINE N(1)-ACETYLTRANSFERASE"/>
    <property type="match status" value="1"/>
</dbReference>
<evidence type="ECO:0000313" key="3">
    <source>
        <dbReference type="Proteomes" id="UP000605259"/>
    </source>
</evidence>
<dbReference type="PROSITE" id="PS51186">
    <property type="entry name" value="GNAT"/>
    <property type="match status" value="1"/>
</dbReference>
<dbReference type="InterPro" id="IPR000182">
    <property type="entry name" value="GNAT_dom"/>
</dbReference>
<keyword evidence="3" id="KW-1185">Reference proteome</keyword>
<dbReference type="InterPro" id="IPR029033">
    <property type="entry name" value="His_PPase_superfam"/>
</dbReference>
<dbReference type="CDD" id="cd04301">
    <property type="entry name" value="NAT_SF"/>
    <property type="match status" value="1"/>
</dbReference>
<evidence type="ECO:0000259" key="1">
    <source>
        <dbReference type="PROSITE" id="PS51186"/>
    </source>
</evidence>
<dbReference type="SUPFAM" id="SSF55729">
    <property type="entry name" value="Acyl-CoA N-acyltransferases (Nat)"/>
    <property type="match status" value="1"/>
</dbReference>
<dbReference type="CDD" id="cd07067">
    <property type="entry name" value="HP_PGM_like"/>
    <property type="match status" value="1"/>
</dbReference>
<reference evidence="2" key="2">
    <citation type="submission" date="2020-09" db="EMBL/GenBank/DDBJ databases">
        <authorList>
            <person name="Sun Q."/>
            <person name="Zhou Y."/>
        </authorList>
    </citation>
    <scope>NUCLEOTIDE SEQUENCE</scope>
    <source>
        <strain evidence="2">CGMCC 1.12698</strain>
    </source>
</reference>
<dbReference type="Proteomes" id="UP000605259">
    <property type="component" value="Unassembled WGS sequence"/>
</dbReference>
<dbReference type="AlphaFoldDB" id="A0A917AN46"/>
<reference evidence="2" key="1">
    <citation type="journal article" date="2014" name="Int. J. Syst. Evol. Microbiol.">
        <title>Complete genome sequence of Corynebacterium casei LMG S-19264T (=DSM 44701T), isolated from a smear-ripened cheese.</title>
        <authorList>
            <consortium name="US DOE Joint Genome Institute (JGI-PGF)"/>
            <person name="Walter F."/>
            <person name="Albersmeier A."/>
            <person name="Kalinowski J."/>
            <person name="Ruckert C."/>
        </authorList>
    </citation>
    <scope>NUCLEOTIDE SEQUENCE</scope>
    <source>
        <strain evidence="2">CGMCC 1.12698</strain>
    </source>
</reference>
<dbReference type="InterPro" id="IPR013078">
    <property type="entry name" value="His_Pase_superF_clade-1"/>
</dbReference>